<accession>A0A8J3GCG1</accession>
<keyword evidence="4" id="KW-1185">Reference proteome</keyword>
<dbReference type="EMBL" id="BMXG01000003">
    <property type="protein sequence ID" value="GHB93969.1"/>
    <property type="molecule type" value="Genomic_DNA"/>
</dbReference>
<sequence>MLPRFIRYCFFILVFSALQATEIPEEWDVIIEVNSQDPTANDRNPATPFRTINAAVINAMGFTRAEKTARVLIHPGVYRESISVGGSGSIKLEASEPGKTILNGCDIVNGWKIGEHSVFELSRKFNPHSHPMVFVEGARLLEVDSISQVQAGKVFFGPDMIYLLPPIGGVVRDGTVEIGRQGSAISGESGLLFIESLAIERGYQTGISASASDSLIINNVSVEYCQDTGVDIRKTPNVRLRRMLVDRCGNLGLSVSGVKELGITGCEANLNGWAGENGGGAKFFNCENIKVWSFRLVENHGYGLSLIKNSGAQTLSKLTAIQNELGISSVDSSGKLTITESEIAFNENDGVFLSTSRANLIGNVLYGNGKSQLSIDEDVGRLGRVGSAGEPIDSELSLRLNMFVALKNDQLIDVRNGQLQAAQNLYDAPDKNAFMVNGKKLNFAQWQETTRTDLNSYSGDSMLLDPKNYNFSPTPKSPWYQMKSWPVRELN</sequence>
<proteinExistence type="predicted"/>
<dbReference type="Pfam" id="PF13229">
    <property type="entry name" value="Beta_helix"/>
    <property type="match status" value="1"/>
</dbReference>
<dbReference type="InterPro" id="IPR012334">
    <property type="entry name" value="Pectin_lyas_fold"/>
</dbReference>
<reference evidence="3" key="2">
    <citation type="submission" date="2020-09" db="EMBL/GenBank/DDBJ databases">
        <authorList>
            <person name="Sun Q."/>
            <person name="Kim S."/>
        </authorList>
    </citation>
    <scope>NUCLEOTIDE SEQUENCE</scope>
    <source>
        <strain evidence="3">KCTC 12870</strain>
    </source>
</reference>
<protein>
    <recommendedName>
        <fullName evidence="2">Right handed beta helix domain-containing protein</fullName>
    </recommendedName>
</protein>
<dbReference type="Gene3D" id="2.160.20.10">
    <property type="entry name" value="Single-stranded right-handed beta-helix, Pectin lyase-like"/>
    <property type="match status" value="2"/>
</dbReference>
<dbReference type="InterPro" id="IPR013780">
    <property type="entry name" value="Glyco_hydro_b"/>
</dbReference>
<feature type="domain" description="Right handed beta helix" evidence="2">
    <location>
        <begin position="186"/>
        <end position="311"/>
    </location>
</feature>
<evidence type="ECO:0000256" key="1">
    <source>
        <dbReference type="SAM" id="SignalP"/>
    </source>
</evidence>
<keyword evidence="1" id="KW-0732">Signal</keyword>
<comment type="caution">
    <text evidence="3">The sequence shown here is derived from an EMBL/GenBank/DDBJ whole genome shotgun (WGS) entry which is preliminary data.</text>
</comment>
<dbReference type="Proteomes" id="UP000642829">
    <property type="component" value="Unassembled WGS sequence"/>
</dbReference>
<dbReference type="AlphaFoldDB" id="A0A8J3GCG1"/>
<evidence type="ECO:0000259" key="2">
    <source>
        <dbReference type="Pfam" id="PF13229"/>
    </source>
</evidence>
<name>A0A8J3GCG1_9BACT</name>
<dbReference type="Gene3D" id="2.60.40.1180">
    <property type="entry name" value="Golgi alpha-mannosidase II"/>
    <property type="match status" value="1"/>
</dbReference>
<feature type="chain" id="PRO_5035203035" description="Right handed beta helix domain-containing protein" evidence="1">
    <location>
        <begin position="21"/>
        <end position="491"/>
    </location>
</feature>
<feature type="signal peptide" evidence="1">
    <location>
        <begin position="1"/>
        <end position="20"/>
    </location>
</feature>
<dbReference type="InterPro" id="IPR011050">
    <property type="entry name" value="Pectin_lyase_fold/virulence"/>
</dbReference>
<organism evidence="3 4">
    <name type="scientific">Cerasicoccus arenae</name>
    <dbReference type="NCBI Taxonomy" id="424488"/>
    <lineage>
        <taxon>Bacteria</taxon>
        <taxon>Pseudomonadati</taxon>
        <taxon>Verrucomicrobiota</taxon>
        <taxon>Opitutia</taxon>
        <taxon>Puniceicoccales</taxon>
        <taxon>Cerasicoccaceae</taxon>
        <taxon>Cerasicoccus</taxon>
    </lineage>
</organism>
<evidence type="ECO:0000313" key="3">
    <source>
        <dbReference type="EMBL" id="GHB93969.1"/>
    </source>
</evidence>
<dbReference type="SUPFAM" id="SSF51126">
    <property type="entry name" value="Pectin lyase-like"/>
    <property type="match status" value="1"/>
</dbReference>
<dbReference type="InterPro" id="IPR039448">
    <property type="entry name" value="Beta_helix"/>
</dbReference>
<evidence type="ECO:0000313" key="4">
    <source>
        <dbReference type="Proteomes" id="UP000642829"/>
    </source>
</evidence>
<reference evidence="3" key="1">
    <citation type="journal article" date="2014" name="Int. J. Syst. Evol. Microbiol.">
        <title>Complete genome sequence of Corynebacterium casei LMG S-19264T (=DSM 44701T), isolated from a smear-ripened cheese.</title>
        <authorList>
            <consortium name="US DOE Joint Genome Institute (JGI-PGF)"/>
            <person name="Walter F."/>
            <person name="Albersmeier A."/>
            <person name="Kalinowski J."/>
            <person name="Ruckert C."/>
        </authorList>
    </citation>
    <scope>NUCLEOTIDE SEQUENCE</scope>
    <source>
        <strain evidence="3">KCTC 12870</strain>
    </source>
</reference>
<gene>
    <name evidence="3" type="ORF">GCM10007047_06980</name>
</gene>
<dbReference type="RefSeq" id="WP_189511897.1">
    <property type="nucleotide sequence ID" value="NZ_BMXG01000003.1"/>
</dbReference>